<dbReference type="OrthoDB" id="2509690at2"/>
<dbReference type="AlphaFoldDB" id="A0A3L6ZY58"/>
<feature type="chain" id="PRO_5039651356" evidence="4">
    <location>
        <begin position="25"/>
        <end position="433"/>
    </location>
</feature>
<dbReference type="GO" id="GO:0055052">
    <property type="term" value="C:ATP-binding cassette (ABC) transporter complex, substrate-binding subunit-containing"/>
    <property type="evidence" value="ECO:0007669"/>
    <property type="project" value="TreeGrafter"/>
</dbReference>
<dbReference type="Proteomes" id="UP000270299">
    <property type="component" value="Unassembled WGS sequence"/>
</dbReference>
<keyword evidence="2" id="KW-0813">Transport</keyword>
<evidence type="ECO:0000313" key="6">
    <source>
        <dbReference type="Proteomes" id="UP000270299"/>
    </source>
</evidence>
<reference evidence="5 6" key="1">
    <citation type="submission" date="2018-10" db="EMBL/GenBank/DDBJ databases">
        <authorList>
            <person name="Li J."/>
        </authorList>
    </citation>
    <scope>NUCLEOTIDE SEQUENCE [LARGE SCALE GENOMIC DNA]</scope>
    <source>
        <strain evidence="5 6">CCTCC AB209002</strain>
    </source>
</reference>
<evidence type="ECO:0000313" key="5">
    <source>
        <dbReference type="EMBL" id="RLP72956.1"/>
    </source>
</evidence>
<organism evidence="5 6">
    <name type="scientific">Mycetocola manganoxydans</name>
    <dbReference type="NCBI Taxonomy" id="699879"/>
    <lineage>
        <taxon>Bacteria</taxon>
        <taxon>Bacillati</taxon>
        <taxon>Actinomycetota</taxon>
        <taxon>Actinomycetes</taxon>
        <taxon>Micrococcales</taxon>
        <taxon>Microbacteriaceae</taxon>
        <taxon>Mycetocola</taxon>
    </lineage>
</organism>
<dbReference type="PANTHER" id="PTHR30061">
    <property type="entry name" value="MALTOSE-BINDING PERIPLASMIC PROTEIN"/>
    <property type="match status" value="1"/>
</dbReference>
<name>A0A3L6ZY58_9MICO</name>
<gene>
    <name evidence="5" type="ORF">D9V29_02815</name>
</gene>
<dbReference type="PROSITE" id="PS51257">
    <property type="entry name" value="PROKAR_LIPOPROTEIN"/>
    <property type="match status" value="1"/>
</dbReference>
<comment type="caution">
    <text evidence="5">The sequence shown here is derived from an EMBL/GenBank/DDBJ whole genome shotgun (WGS) entry which is preliminary data.</text>
</comment>
<proteinExistence type="inferred from homology"/>
<dbReference type="PANTHER" id="PTHR30061:SF50">
    <property type="entry name" value="MALTOSE_MALTODEXTRIN-BINDING PERIPLASMIC PROTEIN"/>
    <property type="match status" value="1"/>
</dbReference>
<evidence type="ECO:0000256" key="4">
    <source>
        <dbReference type="SAM" id="SignalP"/>
    </source>
</evidence>
<accession>A0A3L6ZY58</accession>
<evidence type="ECO:0000256" key="1">
    <source>
        <dbReference type="ARBA" id="ARBA00008520"/>
    </source>
</evidence>
<dbReference type="GO" id="GO:1901982">
    <property type="term" value="F:maltose binding"/>
    <property type="evidence" value="ECO:0007669"/>
    <property type="project" value="TreeGrafter"/>
</dbReference>
<dbReference type="CDD" id="cd13585">
    <property type="entry name" value="PBP2_TMBP_like"/>
    <property type="match status" value="1"/>
</dbReference>
<sequence length="433" mass="45730">MQRRTRIAATATAAVALLALTACSGGGGGGGGASDAVSARGDITIWYSNNEQEVAWGKAMVEAWNAENPDEQVTGQEIPAGKSSEEVIGAAITAGTAPCLVFNTAPSAVGQFQKQGGLVDLASFEDGASYIEERSGESAAQYEAPDGGYFQMPWKSNPVMIFYNKDMFATAGLDPENPELSTYDDFLATSRTLVESGAAPFAINPAPTSEFFQTQFDFLPLFAAETGGMGLVEDGKATFAGDEGIAVAEFWKTLYDEGLSGREQYQGDAFADGEAAMAIVGPWAVSVYQDAVNWGAVPVPTSDGTAPEDTYTFSDAKNVGLYSACENQATAWDVLKFATSEEQDGQLLELTGQMPLRANLPDTYPDYFEANPAYTQFGDQAARTVEVPAGSNTVEMLQDLRDAYTRAVISGEGDLEEALTAAAEKVDALAEEG</sequence>
<keyword evidence="6" id="KW-1185">Reference proteome</keyword>
<dbReference type="SUPFAM" id="SSF53850">
    <property type="entry name" value="Periplasmic binding protein-like II"/>
    <property type="match status" value="1"/>
</dbReference>
<comment type="similarity">
    <text evidence="1">Belongs to the bacterial solute-binding protein 1 family.</text>
</comment>
<dbReference type="InterPro" id="IPR006059">
    <property type="entry name" value="SBP"/>
</dbReference>
<dbReference type="Gene3D" id="3.40.190.10">
    <property type="entry name" value="Periplasmic binding protein-like II"/>
    <property type="match status" value="2"/>
</dbReference>
<dbReference type="RefSeq" id="WP_121671813.1">
    <property type="nucleotide sequence ID" value="NZ_BMXM01000003.1"/>
</dbReference>
<dbReference type="EMBL" id="RCUV01000003">
    <property type="protein sequence ID" value="RLP72956.1"/>
    <property type="molecule type" value="Genomic_DNA"/>
</dbReference>
<evidence type="ECO:0000256" key="3">
    <source>
        <dbReference type="ARBA" id="ARBA00022729"/>
    </source>
</evidence>
<protein>
    <submittedName>
        <fullName evidence="5">Sugar ABC transporter substrate-binding protein</fullName>
    </submittedName>
</protein>
<dbReference type="GO" id="GO:0042956">
    <property type="term" value="P:maltodextrin transmembrane transport"/>
    <property type="evidence" value="ECO:0007669"/>
    <property type="project" value="TreeGrafter"/>
</dbReference>
<dbReference type="Pfam" id="PF01547">
    <property type="entry name" value="SBP_bac_1"/>
    <property type="match status" value="1"/>
</dbReference>
<feature type="signal peptide" evidence="4">
    <location>
        <begin position="1"/>
        <end position="24"/>
    </location>
</feature>
<evidence type="ECO:0000256" key="2">
    <source>
        <dbReference type="ARBA" id="ARBA00022448"/>
    </source>
</evidence>
<keyword evidence="3 4" id="KW-0732">Signal</keyword>
<dbReference type="GO" id="GO:0015768">
    <property type="term" value="P:maltose transport"/>
    <property type="evidence" value="ECO:0007669"/>
    <property type="project" value="TreeGrafter"/>
</dbReference>